<proteinExistence type="inferred from homology"/>
<sequence>GTPRYWLAVALDVPLADSFDYYHDLPVEVGVRVRVRFGHRELIGVVVGQPTQPQFEVDQVKPIEAVLDDTPPLSNELLELARFAARYYQRFLGEVLLPALPMPLRKPSAYTSPKANGGPVARLRTRKAKAPPPYEPDQRPTLNAQQQAAVAAILSWPRPNLEHTISRAPAPAPSGQTGCVVVPQPAPSAAASSTAPPQLNLRASGTHLLFGVTGSGKTEVYLHAALQVLGQGQQVLFMVPEINLTPQFEQALRQRLQTATQSYSVAVMHSGLSATERLRAWLAVSQGEADVLLGTRLSIFTPMPRLGLIIVDEEHDSSYKQQEGLRYSARDLAVWRGHQLACPVVLGSATPSLESWAHAQRGQYQLSQLTERARAVSLPDIQLIDIRRAPLEQGFSQQYLRAIHEQLAQRKQVLVFINRRGYAPVLNCASCGWVSQCRRCSAYTVLHRQPGSTKPYLQCHHCGFQAVVPRHCPDCRNQDLKPMGRGTQRIEEYLSTAFPAARVLRIDADSTRKKGSAEALFAQVHAGEIDILVGTQMVAKGHDFANLGLVLVLNADATLFAQDFRAPERLFAQLMQVAGRAGRHIGGAKVYIQTEYPEQGVYQHLLRHDYVGFANHLLAEREALALPPYSYQALLTAEAKELSTALSFLNAARTLLSTDANLRPWAQAVQIYDPVPLRIVRVANIERAQLLVESPQRQALQRFLLPWRMQLHTLARQHRIRWVLEVDPLEI</sequence>
<dbReference type="PANTHER" id="PTHR30580:SF0">
    <property type="entry name" value="PRIMOSOMAL PROTEIN N"/>
    <property type="match status" value="1"/>
</dbReference>
<dbReference type="InterPro" id="IPR011545">
    <property type="entry name" value="DEAD/DEAH_box_helicase_dom"/>
</dbReference>
<dbReference type="PROSITE" id="PS51192">
    <property type="entry name" value="HELICASE_ATP_BIND_1"/>
    <property type="match status" value="1"/>
</dbReference>
<evidence type="ECO:0000256" key="5">
    <source>
        <dbReference type="ARBA" id="ARBA00022801"/>
    </source>
</evidence>
<keyword evidence="10" id="KW-0413">Isomerase</keyword>
<keyword evidence="4" id="KW-0547">Nucleotide-binding</keyword>
<dbReference type="Pfam" id="PF18074">
    <property type="entry name" value="PriA_C"/>
    <property type="match status" value="1"/>
</dbReference>
<dbReference type="CDD" id="cd18804">
    <property type="entry name" value="SF2_C_priA"/>
    <property type="match status" value="1"/>
</dbReference>
<dbReference type="Pfam" id="PF17764">
    <property type="entry name" value="PriA_3primeBD"/>
    <property type="match status" value="1"/>
</dbReference>
<keyword evidence="2" id="KW-0235">DNA replication</keyword>
<evidence type="ECO:0000256" key="9">
    <source>
        <dbReference type="ARBA" id="ARBA00023125"/>
    </source>
</evidence>
<reference evidence="15" key="2">
    <citation type="submission" date="2021-04" db="EMBL/GenBank/DDBJ databases">
        <authorList>
            <person name="Gilroy R."/>
        </authorList>
    </citation>
    <scope>NUCLEOTIDE SEQUENCE</scope>
    <source>
        <strain evidence="15">9264</strain>
    </source>
</reference>
<dbReference type="InterPro" id="IPR041236">
    <property type="entry name" value="PriA_C"/>
</dbReference>
<dbReference type="Gene3D" id="3.40.50.300">
    <property type="entry name" value="P-loop containing nucleotide triphosphate hydrolases"/>
    <property type="match status" value="2"/>
</dbReference>
<protein>
    <recommendedName>
        <fullName evidence="11">DNA 3'-5' helicase</fullName>
        <ecNumber evidence="11">5.6.2.4</ecNumber>
    </recommendedName>
</protein>
<dbReference type="HAMAP" id="MF_00983">
    <property type="entry name" value="PriA"/>
    <property type="match status" value="1"/>
</dbReference>
<dbReference type="EC" id="5.6.2.4" evidence="11"/>
<keyword evidence="3" id="KW-0479">Metal-binding</keyword>
<feature type="domain" description="Helicase ATP-binding" evidence="14">
    <location>
        <begin position="198"/>
        <end position="369"/>
    </location>
</feature>
<dbReference type="Proteomes" id="UP000823889">
    <property type="component" value="Unassembled WGS sequence"/>
</dbReference>
<keyword evidence="5 15" id="KW-0378">Hydrolase</keyword>
<dbReference type="PANTHER" id="PTHR30580">
    <property type="entry name" value="PRIMOSOMAL PROTEIN N"/>
    <property type="match status" value="1"/>
</dbReference>
<dbReference type="SMART" id="SM00487">
    <property type="entry name" value="DEXDc"/>
    <property type="match status" value="1"/>
</dbReference>
<dbReference type="GO" id="GO:1990077">
    <property type="term" value="C:primosome complex"/>
    <property type="evidence" value="ECO:0007669"/>
    <property type="project" value="UniProtKB-KW"/>
</dbReference>
<evidence type="ECO:0000256" key="10">
    <source>
        <dbReference type="ARBA" id="ARBA00023235"/>
    </source>
</evidence>
<dbReference type="FunFam" id="3.40.50.300:FF:000489">
    <property type="entry name" value="Primosome assembly protein PriA"/>
    <property type="match status" value="1"/>
</dbReference>
<dbReference type="GO" id="GO:0046872">
    <property type="term" value="F:metal ion binding"/>
    <property type="evidence" value="ECO:0007669"/>
    <property type="project" value="UniProtKB-KW"/>
</dbReference>
<name>A0A9D2U8R1_9BURK</name>
<organism evidence="15 16">
    <name type="scientific">Candidatus Paenalcaligenes intestinipullorum</name>
    <dbReference type="NCBI Taxonomy" id="2838718"/>
    <lineage>
        <taxon>Bacteria</taxon>
        <taxon>Pseudomonadati</taxon>
        <taxon>Pseudomonadota</taxon>
        <taxon>Betaproteobacteria</taxon>
        <taxon>Burkholderiales</taxon>
        <taxon>Alcaligenaceae</taxon>
        <taxon>Paenalcaligenes</taxon>
    </lineage>
</organism>
<evidence type="ECO:0000313" key="16">
    <source>
        <dbReference type="Proteomes" id="UP000823889"/>
    </source>
</evidence>
<keyword evidence="8" id="KW-0067">ATP-binding</keyword>
<keyword evidence="6" id="KW-0347">Helicase</keyword>
<dbReference type="GO" id="GO:0006270">
    <property type="term" value="P:DNA replication initiation"/>
    <property type="evidence" value="ECO:0007669"/>
    <property type="project" value="TreeGrafter"/>
</dbReference>
<evidence type="ECO:0000256" key="7">
    <source>
        <dbReference type="ARBA" id="ARBA00022833"/>
    </source>
</evidence>
<evidence type="ECO:0000256" key="13">
    <source>
        <dbReference type="SAM" id="MobiDB-lite"/>
    </source>
</evidence>
<dbReference type="CDD" id="cd17929">
    <property type="entry name" value="DEXHc_priA"/>
    <property type="match status" value="1"/>
</dbReference>
<dbReference type="SUPFAM" id="SSF52540">
    <property type="entry name" value="P-loop containing nucleoside triphosphate hydrolases"/>
    <property type="match status" value="1"/>
</dbReference>
<evidence type="ECO:0000256" key="4">
    <source>
        <dbReference type="ARBA" id="ARBA00022741"/>
    </source>
</evidence>
<evidence type="ECO:0000256" key="11">
    <source>
        <dbReference type="ARBA" id="ARBA00034808"/>
    </source>
</evidence>
<evidence type="ECO:0000259" key="14">
    <source>
        <dbReference type="PROSITE" id="PS51192"/>
    </source>
</evidence>
<dbReference type="Pfam" id="PF00270">
    <property type="entry name" value="DEAD"/>
    <property type="match status" value="1"/>
</dbReference>
<dbReference type="Pfam" id="PF00271">
    <property type="entry name" value="Helicase_C"/>
    <property type="match status" value="1"/>
</dbReference>
<keyword evidence="1" id="KW-0639">Primosome</keyword>
<evidence type="ECO:0000256" key="12">
    <source>
        <dbReference type="ARBA" id="ARBA00048988"/>
    </source>
</evidence>
<dbReference type="GO" id="GO:0006302">
    <property type="term" value="P:double-strand break repair"/>
    <property type="evidence" value="ECO:0007669"/>
    <property type="project" value="InterPro"/>
</dbReference>
<dbReference type="Gene3D" id="3.40.1440.60">
    <property type="entry name" value="PriA, 3(prime) DNA-binding domain"/>
    <property type="match status" value="1"/>
</dbReference>
<comment type="caution">
    <text evidence="15">The sequence shown here is derived from an EMBL/GenBank/DDBJ whole genome shotgun (WGS) entry which is preliminary data.</text>
</comment>
<accession>A0A9D2U8R1</accession>
<dbReference type="InterPro" id="IPR001650">
    <property type="entry name" value="Helicase_C-like"/>
</dbReference>
<dbReference type="GO" id="GO:0003677">
    <property type="term" value="F:DNA binding"/>
    <property type="evidence" value="ECO:0007669"/>
    <property type="project" value="UniProtKB-KW"/>
</dbReference>
<dbReference type="NCBIfam" id="TIGR00595">
    <property type="entry name" value="priA"/>
    <property type="match status" value="1"/>
</dbReference>
<dbReference type="InterPro" id="IPR014001">
    <property type="entry name" value="Helicase_ATP-bd"/>
</dbReference>
<evidence type="ECO:0000256" key="2">
    <source>
        <dbReference type="ARBA" id="ARBA00022705"/>
    </source>
</evidence>
<keyword evidence="9" id="KW-0238">DNA-binding</keyword>
<dbReference type="GO" id="GO:0005524">
    <property type="term" value="F:ATP binding"/>
    <property type="evidence" value="ECO:0007669"/>
    <property type="project" value="UniProtKB-KW"/>
</dbReference>
<evidence type="ECO:0000256" key="8">
    <source>
        <dbReference type="ARBA" id="ARBA00022840"/>
    </source>
</evidence>
<dbReference type="GO" id="GO:0006269">
    <property type="term" value="P:DNA replication, synthesis of primer"/>
    <property type="evidence" value="ECO:0007669"/>
    <property type="project" value="UniProtKB-KW"/>
</dbReference>
<comment type="catalytic activity">
    <reaction evidence="12">
        <text>ATP + H2O = ADP + phosphate + H(+)</text>
        <dbReference type="Rhea" id="RHEA:13065"/>
        <dbReference type="ChEBI" id="CHEBI:15377"/>
        <dbReference type="ChEBI" id="CHEBI:15378"/>
        <dbReference type="ChEBI" id="CHEBI:30616"/>
        <dbReference type="ChEBI" id="CHEBI:43474"/>
        <dbReference type="ChEBI" id="CHEBI:456216"/>
        <dbReference type="EC" id="5.6.2.4"/>
    </reaction>
</comment>
<dbReference type="InterPro" id="IPR027417">
    <property type="entry name" value="P-loop_NTPase"/>
</dbReference>
<dbReference type="InterPro" id="IPR005259">
    <property type="entry name" value="PriA"/>
</dbReference>
<evidence type="ECO:0000256" key="1">
    <source>
        <dbReference type="ARBA" id="ARBA00022515"/>
    </source>
</evidence>
<evidence type="ECO:0000313" key="15">
    <source>
        <dbReference type="EMBL" id="HJD44985.1"/>
    </source>
</evidence>
<dbReference type="GO" id="GO:0043138">
    <property type="term" value="F:3'-5' DNA helicase activity"/>
    <property type="evidence" value="ECO:0007669"/>
    <property type="project" value="UniProtKB-EC"/>
</dbReference>
<dbReference type="InterPro" id="IPR041222">
    <property type="entry name" value="PriA_3primeBD"/>
</dbReference>
<gene>
    <name evidence="15" type="ORF">H9906_08190</name>
</gene>
<dbReference type="AlphaFoldDB" id="A0A9D2U8R1"/>
<dbReference type="GO" id="GO:0006310">
    <property type="term" value="P:DNA recombination"/>
    <property type="evidence" value="ECO:0007669"/>
    <property type="project" value="InterPro"/>
</dbReference>
<dbReference type="SMART" id="SM00490">
    <property type="entry name" value="HELICc"/>
    <property type="match status" value="1"/>
</dbReference>
<feature type="non-terminal residue" evidence="15">
    <location>
        <position position="1"/>
    </location>
</feature>
<feature type="region of interest" description="Disordered" evidence="13">
    <location>
        <begin position="108"/>
        <end position="141"/>
    </location>
</feature>
<keyword evidence="7" id="KW-0862">Zinc</keyword>
<dbReference type="InterPro" id="IPR042115">
    <property type="entry name" value="PriA_3primeBD_sf"/>
</dbReference>
<evidence type="ECO:0000256" key="3">
    <source>
        <dbReference type="ARBA" id="ARBA00022723"/>
    </source>
</evidence>
<dbReference type="GO" id="GO:0016787">
    <property type="term" value="F:hydrolase activity"/>
    <property type="evidence" value="ECO:0007669"/>
    <property type="project" value="UniProtKB-KW"/>
</dbReference>
<dbReference type="EMBL" id="DWUQ01000169">
    <property type="protein sequence ID" value="HJD44985.1"/>
    <property type="molecule type" value="Genomic_DNA"/>
</dbReference>
<reference evidence="15" key="1">
    <citation type="journal article" date="2021" name="PeerJ">
        <title>Extensive microbial diversity within the chicken gut microbiome revealed by metagenomics and culture.</title>
        <authorList>
            <person name="Gilroy R."/>
            <person name="Ravi A."/>
            <person name="Getino M."/>
            <person name="Pursley I."/>
            <person name="Horton D.L."/>
            <person name="Alikhan N.F."/>
            <person name="Baker D."/>
            <person name="Gharbi K."/>
            <person name="Hall N."/>
            <person name="Watson M."/>
            <person name="Adriaenssens E.M."/>
            <person name="Foster-Nyarko E."/>
            <person name="Jarju S."/>
            <person name="Secka A."/>
            <person name="Antonio M."/>
            <person name="Oren A."/>
            <person name="Chaudhuri R.R."/>
            <person name="La Ragione R."/>
            <person name="Hildebrand F."/>
            <person name="Pallen M.J."/>
        </authorList>
    </citation>
    <scope>NUCLEOTIDE SEQUENCE</scope>
    <source>
        <strain evidence="15">9264</strain>
    </source>
</reference>
<evidence type="ECO:0000256" key="6">
    <source>
        <dbReference type="ARBA" id="ARBA00022806"/>
    </source>
</evidence>
<dbReference type="NCBIfam" id="NF004067">
    <property type="entry name" value="PRK05580.1-4"/>
    <property type="match status" value="1"/>
</dbReference>